<protein>
    <submittedName>
        <fullName evidence="4">GNAT family N-acetyltransferase</fullName>
    </submittedName>
</protein>
<dbReference type="Pfam" id="PF13673">
    <property type="entry name" value="Acetyltransf_10"/>
    <property type="match status" value="1"/>
</dbReference>
<keyword evidence="1 4" id="KW-0808">Transferase</keyword>
<dbReference type="InterPro" id="IPR016181">
    <property type="entry name" value="Acyl_CoA_acyltransferase"/>
</dbReference>
<feature type="domain" description="N-acetyltransferase" evidence="3">
    <location>
        <begin position="1"/>
        <end position="139"/>
    </location>
</feature>
<evidence type="ECO:0000259" key="3">
    <source>
        <dbReference type="PROSITE" id="PS51186"/>
    </source>
</evidence>
<reference evidence="4 5" key="1">
    <citation type="submission" date="2016-10" db="EMBL/GenBank/DDBJ databases">
        <title>Comparative genomics between deep and shallow subseafloor isolates.</title>
        <authorList>
            <person name="Ishii S."/>
            <person name="Miller J.R."/>
            <person name="Sutton G."/>
            <person name="Suzuki S."/>
            <person name="Methe B."/>
            <person name="Inagaki F."/>
            <person name="Imachi H."/>
        </authorList>
    </citation>
    <scope>NUCLEOTIDE SEQUENCE [LARGE SCALE GENOMIC DNA]</scope>
    <source>
        <strain evidence="4 5">A8p</strain>
    </source>
</reference>
<dbReference type="Proteomes" id="UP000232631">
    <property type="component" value="Chromosome"/>
</dbReference>
<evidence type="ECO:0000313" key="4">
    <source>
        <dbReference type="EMBL" id="AUB61425.1"/>
    </source>
</evidence>
<dbReference type="PANTHER" id="PTHR43800">
    <property type="entry name" value="PEPTIDYL-LYSINE N-ACETYLTRANSFERASE YJAB"/>
    <property type="match status" value="1"/>
</dbReference>
<dbReference type="AlphaFoldDB" id="A0A2H4VTJ0"/>
<dbReference type="Gene3D" id="3.40.630.30">
    <property type="match status" value="1"/>
</dbReference>
<dbReference type="KEGG" id="msub:BK009_03100"/>
<dbReference type="GO" id="GO:0016747">
    <property type="term" value="F:acyltransferase activity, transferring groups other than amino-acyl groups"/>
    <property type="evidence" value="ECO:0007669"/>
    <property type="project" value="InterPro"/>
</dbReference>
<keyword evidence="2" id="KW-0012">Acyltransferase</keyword>
<dbReference type="RefSeq" id="WP_100909719.1">
    <property type="nucleotide sequence ID" value="NZ_CP017768.1"/>
</dbReference>
<keyword evidence="5" id="KW-1185">Reference proteome</keyword>
<organism evidence="4 5">
    <name type="scientific">Methanobacterium subterraneum</name>
    <dbReference type="NCBI Taxonomy" id="59277"/>
    <lineage>
        <taxon>Archaea</taxon>
        <taxon>Methanobacteriati</taxon>
        <taxon>Methanobacteriota</taxon>
        <taxon>Methanomada group</taxon>
        <taxon>Methanobacteria</taxon>
        <taxon>Methanobacteriales</taxon>
        <taxon>Methanobacteriaceae</taxon>
        <taxon>Methanobacterium</taxon>
    </lineage>
</organism>
<dbReference type="CDD" id="cd04301">
    <property type="entry name" value="NAT_SF"/>
    <property type="match status" value="1"/>
</dbReference>
<dbReference type="SUPFAM" id="SSF55729">
    <property type="entry name" value="Acyl-CoA N-acyltransferases (Nat)"/>
    <property type="match status" value="1"/>
</dbReference>
<evidence type="ECO:0000256" key="1">
    <source>
        <dbReference type="ARBA" id="ARBA00022679"/>
    </source>
</evidence>
<dbReference type="PROSITE" id="PS51186">
    <property type="entry name" value="GNAT"/>
    <property type="match status" value="1"/>
</dbReference>
<dbReference type="NCBIfam" id="NF007853">
    <property type="entry name" value="PRK10562.1"/>
    <property type="match status" value="1"/>
</dbReference>
<sequence>MIEKLEDHEIKDIMGIWLKTTVTAHSFIPEKYWIESYDKVIEGYIPFSTTFTYKEDGIIKGFISTRDNSFIGALFVLEDYQGKSIGKKLLNYCKSLYSSLELCVYVKNENAVNFYKNCGFVIKSKQPNENSGFMEYGILTPSIFHHSERHCMAFLEL</sequence>
<dbReference type="PANTHER" id="PTHR43800:SF1">
    <property type="entry name" value="PEPTIDYL-LYSINE N-ACETYLTRANSFERASE YJAB"/>
    <property type="match status" value="1"/>
</dbReference>
<name>A0A2H4VTJ0_9EURY</name>
<gene>
    <name evidence="4" type="ORF">BK009_03100</name>
</gene>
<dbReference type="GeneID" id="35125437"/>
<proteinExistence type="predicted"/>
<evidence type="ECO:0000256" key="2">
    <source>
        <dbReference type="ARBA" id="ARBA00023315"/>
    </source>
</evidence>
<dbReference type="InterPro" id="IPR000182">
    <property type="entry name" value="GNAT_dom"/>
</dbReference>
<evidence type="ECO:0000313" key="5">
    <source>
        <dbReference type="Proteomes" id="UP000232631"/>
    </source>
</evidence>
<dbReference type="EMBL" id="CP017768">
    <property type="protein sequence ID" value="AUB61425.1"/>
    <property type="molecule type" value="Genomic_DNA"/>
</dbReference>
<accession>A0A2H4VTJ0</accession>